<accession>A0A518B3S4</accession>
<dbReference type="AlphaFoldDB" id="A0A518B3S4"/>
<keyword evidence="3" id="KW-1185">Reference proteome</keyword>
<sequence length="144" mass="16212">MNARTTTLGMLGAGLILALGLSLRTPETLQAKENEEPMIAHNVYFSLKDKSPEKRQALIDACHRYLAKHPGTVFYAAGPLAEDLDRPVNDRNFDVGLHVIFKDQASHDKYQDAPMHLKFIEEQKDNWDNVRVFDSAVEYAPSSN</sequence>
<dbReference type="InterPro" id="IPR013097">
    <property type="entry name" value="Dabb"/>
</dbReference>
<evidence type="ECO:0000313" key="2">
    <source>
        <dbReference type="EMBL" id="QDU61594.1"/>
    </source>
</evidence>
<dbReference type="Pfam" id="PF07876">
    <property type="entry name" value="Dabb"/>
    <property type="match status" value="1"/>
</dbReference>
<dbReference type="InterPro" id="IPR011008">
    <property type="entry name" value="Dimeric_a/b-barrel"/>
</dbReference>
<name>A0A518B3S4_9BACT</name>
<reference evidence="2 3" key="1">
    <citation type="submission" date="2019-02" db="EMBL/GenBank/DDBJ databases">
        <title>Deep-cultivation of Planctomycetes and their phenomic and genomic characterization uncovers novel biology.</title>
        <authorList>
            <person name="Wiegand S."/>
            <person name="Jogler M."/>
            <person name="Boedeker C."/>
            <person name="Pinto D."/>
            <person name="Vollmers J."/>
            <person name="Rivas-Marin E."/>
            <person name="Kohn T."/>
            <person name="Peeters S.H."/>
            <person name="Heuer A."/>
            <person name="Rast P."/>
            <person name="Oberbeckmann S."/>
            <person name="Bunk B."/>
            <person name="Jeske O."/>
            <person name="Meyerdierks A."/>
            <person name="Storesund J.E."/>
            <person name="Kallscheuer N."/>
            <person name="Luecker S."/>
            <person name="Lage O.M."/>
            <person name="Pohl T."/>
            <person name="Merkel B.J."/>
            <person name="Hornburger P."/>
            <person name="Mueller R.-W."/>
            <person name="Bruemmer F."/>
            <person name="Labrenz M."/>
            <person name="Spormann A.M."/>
            <person name="Op den Camp H."/>
            <person name="Overmann J."/>
            <person name="Amann R."/>
            <person name="Jetten M.S.M."/>
            <person name="Mascher T."/>
            <person name="Medema M.H."/>
            <person name="Devos D.P."/>
            <person name="Kaster A.-K."/>
            <person name="Ovreas L."/>
            <person name="Rohde M."/>
            <person name="Galperin M.Y."/>
            <person name="Jogler C."/>
        </authorList>
    </citation>
    <scope>NUCLEOTIDE SEQUENCE [LARGE SCALE GENOMIC DNA]</scope>
    <source>
        <strain evidence="2 3">Pan216</strain>
    </source>
</reference>
<dbReference type="Proteomes" id="UP000317093">
    <property type="component" value="Chromosome"/>
</dbReference>
<dbReference type="SUPFAM" id="SSF54909">
    <property type="entry name" value="Dimeric alpha+beta barrel"/>
    <property type="match status" value="1"/>
</dbReference>
<feature type="domain" description="Stress-response A/B barrel" evidence="1">
    <location>
        <begin position="39"/>
        <end position="135"/>
    </location>
</feature>
<proteinExistence type="predicted"/>
<evidence type="ECO:0000313" key="3">
    <source>
        <dbReference type="Proteomes" id="UP000317093"/>
    </source>
</evidence>
<organism evidence="2 3">
    <name type="scientific">Kolteria novifilia</name>
    <dbReference type="NCBI Taxonomy" id="2527975"/>
    <lineage>
        <taxon>Bacteria</taxon>
        <taxon>Pseudomonadati</taxon>
        <taxon>Planctomycetota</taxon>
        <taxon>Planctomycetia</taxon>
        <taxon>Kolteriales</taxon>
        <taxon>Kolteriaceae</taxon>
        <taxon>Kolteria</taxon>
    </lineage>
</organism>
<gene>
    <name evidence="2" type="ORF">Pan216_24550</name>
</gene>
<dbReference type="KEGG" id="knv:Pan216_24550"/>
<dbReference type="SMART" id="SM00886">
    <property type="entry name" value="Dabb"/>
    <property type="match status" value="1"/>
</dbReference>
<dbReference type="Gene3D" id="3.30.70.100">
    <property type="match status" value="1"/>
</dbReference>
<dbReference type="PROSITE" id="PS51502">
    <property type="entry name" value="S_R_A_B_BARREL"/>
    <property type="match status" value="1"/>
</dbReference>
<dbReference type="RefSeq" id="WP_419193547.1">
    <property type="nucleotide sequence ID" value="NZ_CP036279.1"/>
</dbReference>
<protein>
    <submittedName>
        <fullName evidence="2">Stress responsive A/B Barrel Domain protein</fullName>
    </submittedName>
</protein>
<dbReference type="EMBL" id="CP036279">
    <property type="protein sequence ID" value="QDU61594.1"/>
    <property type="molecule type" value="Genomic_DNA"/>
</dbReference>
<evidence type="ECO:0000259" key="1">
    <source>
        <dbReference type="PROSITE" id="PS51502"/>
    </source>
</evidence>